<feature type="compositionally biased region" description="Basic residues" evidence="1">
    <location>
        <begin position="264"/>
        <end position="284"/>
    </location>
</feature>
<protein>
    <submittedName>
        <fullName evidence="2">Uncharacterized protein</fullName>
    </submittedName>
</protein>
<sequence length="284" mass="31264">MIFVSPDKTTHHLLPLVSPANSQPKTKQKTLVSQHTNPQPSIRHLVVPACSYHHQNAVGESPANLGSVFRRFSWPDCFPNLGFIQLKSMKMDKRKQGNKKEETSTYMDLKSTRMELKSIMKDIEYMGPSHMTWKEKKALENKKVVSLGGKPPKKQRLPLSVARAVMKNQKERDQKALQENLLLGRVGGKRGNRSKRESASHKPEDRVLMSTAGHFRNGVLDVKDLLKSNASSSDRGGSRSHGFGGGSGDHGFGGGSGGHGFGKGGKKKGGKKNNGKKGGRRKRH</sequence>
<dbReference type="InterPro" id="IPR027973">
    <property type="entry name" value="FSAF1-like"/>
</dbReference>
<feature type="region of interest" description="Disordered" evidence="1">
    <location>
        <begin position="167"/>
        <end position="212"/>
    </location>
</feature>
<dbReference type="InParanoid" id="A0A251U6G4"/>
<gene>
    <name evidence="2" type="ORF">HannXRQ_Chr08g0217181</name>
</gene>
<dbReference type="PANTHER" id="PTHR28096">
    <property type="entry name" value="PROTEIN FAF1"/>
    <property type="match status" value="1"/>
</dbReference>
<dbReference type="Proteomes" id="UP000215914">
    <property type="component" value="Chromosome 8"/>
</dbReference>
<organism evidence="2 3">
    <name type="scientific">Helianthus annuus</name>
    <name type="common">Common sunflower</name>
    <dbReference type="NCBI Taxonomy" id="4232"/>
    <lineage>
        <taxon>Eukaryota</taxon>
        <taxon>Viridiplantae</taxon>
        <taxon>Streptophyta</taxon>
        <taxon>Embryophyta</taxon>
        <taxon>Tracheophyta</taxon>
        <taxon>Spermatophyta</taxon>
        <taxon>Magnoliopsida</taxon>
        <taxon>eudicotyledons</taxon>
        <taxon>Gunneridae</taxon>
        <taxon>Pentapetalae</taxon>
        <taxon>asterids</taxon>
        <taxon>campanulids</taxon>
        <taxon>Asterales</taxon>
        <taxon>Asteraceae</taxon>
        <taxon>Asteroideae</taxon>
        <taxon>Heliantheae alliance</taxon>
        <taxon>Heliantheae</taxon>
        <taxon>Helianthus</taxon>
    </lineage>
</organism>
<name>A0A251U6G4_HELAN</name>
<feature type="compositionally biased region" description="Basic and acidic residues" evidence="1">
    <location>
        <begin position="194"/>
        <end position="207"/>
    </location>
</feature>
<dbReference type="AlphaFoldDB" id="A0A251U6G4"/>
<keyword evidence="3" id="KW-1185">Reference proteome</keyword>
<dbReference type="GO" id="GO:0005730">
    <property type="term" value="C:nucleolus"/>
    <property type="evidence" value="ECO:0000318"/>
    <property type="project" value="GO_Central"/>
</dbReference>
<dbReference type="FunCoup" id="A0A251U6G4">
    <property type="interactions" value="952"/>
</dbReference>
<evidence type="ECO:0000256" key="1">
    <source>
        <dbReference type="SAM" id="MobiDB-lite"/>
    </source>
</evidence>
<dbReference type="EMBL" id="CM007897">
    <property type="protein sequence ID" value="OTG17891.1"/>
    <property type="molecule type" value="Genomic_DNA"/>
</dbReference>
<dbReference type="PANTHER" id="PTHR28096:SF1">
    <property type="entry name" value="PROTEIN FAF1"/>
    <property type="match status" value="1"/>
</dbReference>
<evidence type="ECO:0000313" key="3">
    <source>
        <dbReference type="Proteomes" id="UP000215914"/>
    </source>
</evidence>
<proteinExistence type="predicted"/>
<evidence type="ECO:0000313" key="2">
    <source>
        <dbReference type="EMBL" id="OTG17891.1"/>
    </source>
</evidence>
<dbReference type="Pfam" id="PF15375">
    <property type="entry name" value="FSAF1"/>
    <property type="match status" value="1"/>
</dbReference>
<feature type="compositionally biased region" description="Gly residues" evidence="1">
    <location>
        <begin position="242"/>
        <end position="263"/>
    </location>
</feature>
<feature type="region of interest" description="Disordered" evidence="1">
    <location>
        <begin position="229"/>
        <end position="284"/>
    </location>
</feature>
<dbReference type="GO" id="GO:0000462">
    <property type="term" value="P:maturation of SSU-rRNA from tricistronic rRNA transcript (SSU-rRNA, 5.8S rRNA, LSU-rRNA)"/>
    <property type="evidence" value="ECO:0000318"/>
    <property type="project" value="GO_Central"/>
</dbReference>
<reference evidence="3" key="1">
    <citation type="journal article" date="2017" name="Nature">
        <title>The sunflower genome provides insights into oil metabolism, flowering and Asterid evolution.</title>
        <authorList>
            <person name="Badouin H."/>
            <person name="Gouzy J."/>
            <person name="Grassa C.J."/>
            <person name="Murat F."/>
            <person name="Staton S.E."/>
            <person name="Cottret L."/>
            <person name="Lelandais-Briere C."/>
            <person name="Owens G.L."/>
            <person name="Carrere S."/>
            <person name="Mayjonade B."/>
            <person name="Legrand L."/>
            <person name="Gill N."/>
            <person name="Kane N.C."/>
            <person name="Bowers J.E."/>
            <person name="Hubner S."/>
            <person name="Bellec A."/>
            <person name="Berard A."/>
            <person name="Berges H."/>
            <person name="Blanchet N."/>
            <person name="Boniface M.C."/>
            <person name="Brunel D."/>
            <person name="Catrice O."/>
            <person name="Chaidir N."/>
            <person name="Claudel C."/>
            <person name="Donnadieu C."/>
            <person name="Faraut T."/>
            <person name="Fievet G."/>
            <person name="Helmstetter N."/>
            <person name="King M."/>
            <person name="Knapp S.J."/>
            <person name="Lai Z."/>
            <person name="Le Paslier M.C."/>
            <person name="Lippi Y."/>
            <person name="Lorenzon L."/>
            <person name="Mandel J.R."/>
            <person name="Marage G."/>
            <person name="Marchand G."/>
            <person name="Marquand E."/>
            <person name="Bret-Mestries E."/>
            <person name="Morien E."/>
            <person name="Nambeesan S."/>
            <person name="Nguyen T."/>
            <person name="Pegot-Espagnet P."/>
            <person name="Pouilly N."/>
            <person name="Raftis F."/>
            <person name="Sallet E."/>
            <person name="Schiex T."/>
            <person name="Thomas J."/>
            <person name="Vandecasteele C."/>
            <person name="Vares D."/>
            <person name="Vear F."/>
            <person name="Vautrin S."/>
            <person name="Crespi M."/>
            <person name="Mangin B."/>
            <person name="Burke J.M."/>
            <person name="Salse J."/>
            <person name="Munos S."/>
            <person name="Vincourt P."/>
            <person name="Rieseberg L.H."/>
            <person name="Langlade N.B."/>
        </authorList>
    </citation>
    <scope>NUCLEOTIDE SEQUENCE [LARGE SCALE GENOMIC DNA]</scope>
    <source>
        <strain evidence="3">cv. SF193</strain>
    </source>
</reference>
<dbReference type="InterPro" id="IPR053030">
    <property type="entry name" value="Ribosomal_biogenesis_FAF1-like"/>
</dbReference>
<accession>A0A251U6G4</accession>